<sequence>MPLFPSFSSKNYYLFVLIFKRQFQTCVCIWCEQPKKEAKYLPFVKIIHCSNHQKLVYQRDLRRF</sequence>
<name>I7GMP6_MACFA</name>
<organism evidence="1">
    <name type="scientific">Macaca fascicularis</name>
    <name type="common">Crab-eating macaque</name>
    <name type="synonym">Cynomolgus monkey</name>
    <dbReference type="NCBI Taxonomy" id="9541"/>
    <lineage>
        <taxon>Eukaryota</taxon>
        <taxon>Metazoa</taxon>
        <taxon>Chordata</taxon>
        <taxon>Craniata</taxon>
        <taxon>Vertebrata</taxon>
        <taxon>Euteleostomi</taxon>
        <taxon>Mammalia</taxon>
        <taxon>Eutheria</taxon>
        <taxon>Euarchontoglires</taxon>
        <taxon>Primates</taxon>
        <taxon>Haplorrhini</taxon>
        <taxon>Catarrhini</taxon>
        <taxon>Cercopithecidae</taxon>
        <taxon>Cercopithecinae</taxon>
        <taxon>Macaca</taxon>
    </lineage>
</organism>
<dbReference type="EMBL" id="AB172363">
    <property type="protein sequence ID" value="BAE89425.1"/>
    <property type="molecule type" value="mRNA"/>
</dbReference>
<protein>
    <submittedName>
        <fullName evidence="1">Macaca fascicularis brain cDNA, clone: QflA-17839</fullName>
    </submittedName>
</protein>
<proteinExistence type="evidence at transcript level"/>
<accession>I7GMP6</accession>
<dbReference type="AlphaFoldDB" id="I7GMP6"/>
<reference evidence="1" key="1">
    <citation type="journal article" date="2007" name="PLoS Biol.">
        <title>Rate of evolution in brain-expressed genes in humans and other primates.</title>
        <authorList>
            <person name="Wang H.-Y."/>
            <person name="Chien H.-C."/>
            <person name="Osada N."/>
            <person name="Hashimoto K."/>
            <person name="Sugano S."/>
            <person name="Gojobori T."/>
            <person name="Chou C.-K."/>
            <person name="Tsai S.-F."/>
            <person name="Wu C.-I."/>
            <person name="Shen C.-K.J."/>
        </authorList>
    </citation>
    <scope>NUCLEOTIDE SEQUENCE</scope>
</reference>
<evidence type="ECO:0000313" key="1">
    <source>
        <dbReference type="EMBL" id="BAE89425.1"/>
    </source>
</evidence>